<dbReference type="AlphaFoldDB" id="A0A067RE71"/>
<sequence length="167" mass="19710">MPSLLLSLLSGVCPLRPATFNRYARRLSARIVSHWFPRLLLPSVTFRRQRPFSNFNFKGTSRLTNPKYNVLSRRPDYESRDSRRRFCSFHGHTEPLVCVKIDVFRRRLIFCWIRYQKLREAQRRLPRFLSCGYSSEVNSASFESIPMLPVGTPLGEFRTAQRSGWQH</sequence>
<evidence type="ECO:0000313" key="1">
    <source>
        <dbReference type="EMBL" id="KDR22136.1"/>
    </source>
</evidence>
<reference evidence="1 2" key="1">
    <citation type="journal article" date="2014" name="Nat. Commun.">
        <title>Molecular traces of alternative social organization in a termite genome.</title>
        <authorList>
            <person name="Terrapon N."/>
            <person name="Li C."/>
            <person name="Robertson H.M."/>
            <person name="Ji L."/>
            <person name="Meng X."/>
            <person name="Booth W."/>
            <person name="Chen Z."/>
            <person name="Childers C.P."/>
            <person name="Glastad K.M."/>
            <person name="Gokhale K."/>
            <person name="Gowin J."/>
            <person name="Gronenberg W."/>
            <person name="Hermansen R.A."/>
            <person name="Hu H."/>
            <person name="Hunt B.G."/>
            <person name="Huylmans A.K."/>
            <person name="Khalil S.M."/>
            <person name="Mitchell R.D."/>
            <person name="Munoz-Torres M.C."/>
            <person name="Mustard J.A."/>
            <person name="Pan H."/>
            <person name="Reese J.T."/>
            <person name="Scharf M.E."/>
            <person name="Sun F."/>
            <person name="Vogel H."/>
            <person name="Xiao J."/>
            <person name="Yang W."/>
            <person name="Yang Z."/>
            <person name="Yang Z."/>
            <person name="Zhou J."/>
            <person name="Zhu J."/>
            <person name="Brent C.S."/>
            <person name="Elsik C.G."/>
            <person name="Goodisman M.A."/>
            <person name="Liberles D.A."/>
            <person name="Roe R.M."/>
            <person name="Vargo E.L."/>
            <person name="Vilcinskas A."/>
            <person name="Wang J."/>
            <person name="Bornberg-Bauer E."/>
            <person name="Korb J."/>
            <person name="Zhang G."/>
            <person name="Liebig J."/>
        </authorList>
    </citation>
    <scope>NUCLEOTIDE SEQUENCE [LARGE SCALE GENOMIC DNA]</scope>
    <source>
        <tissue evidence="1">Whole organism</tissue>
    </source>
</reference>
<gene>
    <name evidence="1" type="ORF">L798_02100</name>
</gene>
<keyword evidence="2" id="KW-1185">Reference proteome</keyword>
<proteinExistence type="predicted"/>
<protein>
    <submittedName>
        <fullName evidence="1">Uncharacterized protein</fullName>
    </submittedName>
</protein>
<organism evidence="1 2">
    <name type="scientific">Zootermopsis nevadensis</name>
    <name type="common">Dampwood termite</name>
    <dbReference type="NCBI Taxonomy" id="136037"/>
    <lineage>
        <taxon>Eukaryota</taxon>
        <taxon>Metazoa</taxon>
        <taxon>Ecdysozoa</taxon>
        <taxon>Arthropoda</taxon>
        <taxon>Hexapoda</taxon>
        <taxon>Insecta</taxon>
        <taxon>Pterygota</taxon>
        <taxon>Neoptera</taxon>
        <taxon>Polyneoptera</taxon>
        <taxon>Dictyoptera</taxon>
        <taxon>Blattodea</taxon>
        <taxon>Blattoidea</taxon>
        <taxon>Termitoidae</taxon>
        <taxon>Termopsidae</taxon>
        <taxon>Zootermopsis</taxon>
    </lineage>
</organism>
<dbReference type="InParanoid" id="A0A067RE71"/>
<dbReference type="Proteomes" id="UP000027135">
    <property type="component" value="Unassembled WGS sequence"/>
</dbReference>
<name>A0A067RE71_ZOONE</name>
<evidence type="ECO:0000313" key="2">
    <source>
        <dbReference type="Proteomes" id="UP000027135"/>
    </source>
</evidence>
<accession>A0A067RE71</accession>
<dbReference type="EMBL" id="KK852521">
    <property type="protein sequence ID" value="KDR22136.1"/>
    <property type="molecule type" value="Genomic_DNA"/>
</dbReference>